<organism evidence="2 3">
    <name type="scientific">Yersinia massiliensis</name>
    <dbReference type="NCBI Taxonomy" id="419257"/>
    <lineage>
        <taxon>Bacteria</taxon>
        <taxon>Pseudomonadati</taxon>
        <taxon>Pseudomonadota</taxon>
        <taxon>Gammaproteobacteria</taxon>
        <taxon>Enterobacterales</taxon>
        <taxon>Yersiniaceae</taxon>
        <taxon>Yersinia</taxon>
    </lineage>
</organism>
<proteinExistence type="predicted"/>
<evidence type="ECO:0000313" key="2">
    <source>
        <dbReference type="EMBL" id="NIL28662.1"/>
    </source>
</evidence>
<dbReference type="Proteomes" id="UP000698240">
    <property type="component" value="Unassembled WGS sequence"/>
</dbReference>
<dbReference type="Gene3D" id="2.60.40.2040">
    <property type="entry name" value="CFA/I fimbrial subunit E, pilin domain"/>
    <property type="match status" value="1"/>
</dbReference>
<evidence type="ECO:0000313" key="3">
    <source>
        <dbReference type="Proteomes" id="UP000698240"/>
    </source>
</evidence>
<evidence type="ECO:0000256" key="1">
    <source>
        <dbReference type="SAM" id="SignalP"/>
    </source>
</evidence>
<accession>A0AA90Y0H7</accession>
<protein>
    <recommendedName>
        <fullName evidence="4">Alpha-related fimbriae minor subunit 1</fullName>
    </recommendedName>
</protein>
<dbReference type="InterPro" id="IPR007540">
    <property type="entry name" value="Fimbrial_CS1-type"/>
</dbReference>
<comment type="caution">
    <text evidence="2">The sequence shown here is derived from an EMBL/GenBank/DDBJ whole genome shotgun (WGS) entry which is preliminary data.</text>
</comment>
<name>A0AA90Y0H7_9GAMM</name>
<dbReference type="EMBL" id="JAASAN010000011">
    <property type="protein sequence ID" value="NIL28662.1"/>
    <property type="molecule type" value="Genomic_DNA"/>
</dbReference>
<reference evidence="2" key="1">
    <citation type="submission" date="2020-03" db="EMBL/GenBank/DDBJ databases">
        <authorList>
            <person name="Kislichkina A."/>
            <person name="Dentovskaya S."/>
            <person name="Shaikhutdinov R."/>
            <person name="Ivanov S."/>
            <person name="Sizova A."/>
            <person name="Solomentsev V."/>
            <person name="Bogun A."/>
        </authorList>
    </citation>
    <scope>NUCLEOTIDE SEQUENCE</scope>
    <source>
        <strain evidence="2">SCPM-O-B-8025</strain>
    </source>
</reference>
<keyword evidence="1" id="KW-0732">Signal</keyword>
<dbReference type="Pfam" id="PF04449">
    <property type="entry name" value="Fimbrial_CS1"/>
    <property type="match status" value="1"/>
</dbReference>
<feature type="signal peptide" evidence="1">
    <location>
        <begin position="1"/>
        <end position="23"/>
    </location>
</feature>
<gene>
    <name evidence="2" type="ORF">HB980_19200</name>
</gene>
<dbReference type="GO" id="GO:0009289">
    <property type="term" value="C:pilus"/>
    <property type="evidence" value="ECO:0007669"/>
    <property type="project" value="InterPro"/>
</dbReference>
<dbReference type="RefSeq" id="WP_080986333.1">
    <property type="nucleotide sequence ID" value="NZ_CP110790.1"/>
</dbReference>
<dbReference type="AlphaFoldDB" id="A0AA90Y0H7"/>
<feature type="chain" id="PRO_5041683825" description="Alpha-related fimbriae minor subunit 1" evidence="1">
    <location>
        <begin position="24"/>
        <end position="159"/>
    </location>
</feature>
<evidence type="ECO:0008006" key="4">
    <source>
        <dbReference type="Google" id="ProtNLM"/>
    </source>
</evidence>
<sequence>MMKKTLLSIISMAALLSVTTTHAAPFEKNITVEAKIIDVIKLTKANGTKLDNIKLDYDYTKNDGYYTNTTGIKIIVTNADPKVKIKLAEDFKLVDSTDNTKEFTDHSVTLNGDDITTGDGSFNLAAKQFAGDLTITAKQPAVAAGTYSGTLKLVLESEA</sequence>